<name>A0A1Y0HMA5_9BACT</name>
<evidence type="ECO:0000256" key="1">
    <source>
        <dbReference type="SAM" id="Phobius"/>
    </source>
</evidence>
<keyword evidence="1" id="KW-0472">Membrane</keyword>
<organism evidence="2 3">
    <name type="scientific">Sulfurospirillum diekertiae</name>
    <dbReference type="NCBI Taxonomy" id="1854492"/>
    <lineage>
        <taxon>Bacteria</taxon>
        <taxon>Pseudomonadati</taxon>
        <taxon>Campylobacterota</taxon>
        <taxon>Epsilonproteobacteria</taxon>
        <taxon>Campylobacterales</taxon>
        <taxon>Sulfurospirillaceae</taxon>
        <taxon>Sulfurospirillum</taxon>
    </lineage>
</organism>
<feature type="transmembrane region" description="Helical" evidence="1">
    <location>
        <begin position="54"/>
        <end position="76"/>
    </location>
</feature>
<keyword evidence="1" id="KW-1133">Transmembrane helix</keyword>
<dbReference type="RefSeq" id="WP_087438452.1">
    <property type="nucleotide sequence ID" value="NZ_CP021416.1"/>
</dbReference>
<sequence>MQAFFEHYKTIIIFLHILSAVVWVGGMIAIKFAVHPVIQTIEEPIIRLGNSLRIVGRLFHLVMPFIALSLICALLIIKGTGYTGELIYLKEAIWTMMTLNYTYMYIKRTLAQKSFDQGNFVNAKEHMRLLPTILLPINIVLGIVAIFLGVMLRG</sequence>
<feature type="transmembrane region" description="Helical" evidence="1">
    <location>
        <begin position="133"/>
        <end position="152"/>
    </location>
</feature>
<keyword evidence="1" id="KW-0812">Transmembrane</keyword>
<dbReference type="AlphaFoldDB" id="A0A1Y0HMA5"/>
<evidence type="ECO:0000313" key="2">
    <source>
        <dbReference type="EMBL" id="ARU48504.1"/>
    </source>
</evidence>
<evidence type="ECO:0000313" key="3">
    <source>
        <dbReference type="Proteomes" id="UP000196005"/>
    </source>
</evidence>
<proteinExistence type="predicted"/>
<evidence type="ECO:0008006" key="4">
    <source>
        <dbReference type="Google" id="ProtNLM"/>
    </source>
</evidence>
<protein>
    <recommendedName>
        <fullName evidence="4">Copper resistance protein D domain-containing protein</fullName>
    </recommendedName>
</protein>
<reference evidence="3" key="1">
    <citation type="submission" date="2017-05" db="EMBL/GenBank/DDBJ databases">
        <title>Dechlorination kinetics govern the competition between two new strains of the genus Sulfurospirillum.</title>
        <authorList>
            <person name="Buttet G.F."/>
            <person name="Murray A.M."/>
            <person name="Goris T."/>
            <person name="Burion M."/>
            <person name="Lin B."/>
            <person name="Rolle M."/>
            <person name="Maillard J."/>
        </authorList>
    </citation>
    <scope>NUCLEOTIDE SEQUENCE [LARGE SCALE GENOMIC DNA]</scope>
    <source>
        <strain evidence="3">SL2-1</strain>
    </source>
</reference>
<dbReference type="Proteomes" id="UP000196005">
    <property type="component" value="Chromosome"/>
</dbReference>
<accession>A0A1Y0HMA5</accession>
<dbReference type="KEGG" id="suls:Sdiek1_1340"/>
<gene>
    <name evidence="2" type="ORF">Sdiek1_1340</name>
</gene>
<dbReference type="OrthoDB" id="5334091at2"/>
<feature type="transmembrane region" description="Helical" evidence="1">
    <location>
        <begin position="12"/>
        <end position="34"/>
    </location>
</feature>
<dbReference type="EMBL" id="CP021416">
    <property type="protein sequence ID" value="ARU48504.1"/>
    <property type="molecule type" value="Genomic_DNA"/>
</dbReference>
<keyword evidence="3" id="KW-1185">Reference proteome</keyword>